<dbReference type="SUPFAM" id="SSF102588">
    <property type="entry name" value="LmbE-like"/>
    <property type="match status" value="1"/>
</dbReference>
<dbReference type="Pfam" id="PF02585">
    <property type="entry name" value="PIG-L"/>
    <property type="match status" value="1"/>
</dbReference>
<dbReference type="GO" id="GO:0016137">
    <property type="term" value="P:glycoside metabolic process"/>
    <property type="evidence" value="ECO:0007669"/>
    <property type="project" value="UniProtKB-ARBA"/>
</dbReference>
<reference evidence="2" key="1">
    <citation type="submission" date="2020-11" db="EMBL/GenBank/DDBJ databases">
        <title>Corynebacterium sp. ZJ-599.</title>
        <authorList>
            <person name="Zhou J."/>
        </authorList>
    </citation>
    <scope>NUCLEOTIDE SEQUENCE [LARGE SCALE GENOMIC DNA]</scope>
    <source>
        <strain evidence="2">ZJ-599</strain>
    </source>
</reference>
<dbReference type="KEGG" id="cliz:G7Y31_04270"/>
<dbReference type="AlphaFoldDB" id="A0A7T0KGZ1"/>
<organism evidence="2 3">
    <name type="scientific">Corynebacterium lizhenjunii</name>
    <dbReference type="NCBI Taxonomy" id="2709394"/>
    <lineage>
        <taxon>Bacteria</taxon>
        <taxon>Bacillati</taxon>
        <taxon>Actinomycetota</taxon>
        <taxon>Actinomycetes</taxon>
        <taxon>Mycobacteriales</taxon>
        <taxon>Corynebacteriaceae</taxon>
        <taxon>Corynebacterium</taxon>
    </lineage>
</organism>
<sequence>MEDLSRFRVLAVHAHPDDEVLFTGGTLADMAHRGAQVRVVTATLGEEGEVIGSALQGLVASGLLGGYRARELADAAAALGVESRLLGGLGCFRDSGMAGPAHPRALVNRVEEATAAIAREVADFAPHIVLTYGPDGGYGHRDHIAVHRAVHAAVPAQQRVWWAVFDRESNYAGLEREIPQPWSRPSTQYLDNFTNVAQVRYALPPAALTAKLAAMKAHPTQIWLQEEQGAYALSNKLAMPVLDAEFYQPGQACTLEPGLSGAELLLAGVE</sequence>
<gene>
    <name evidence="2" type="ORF">G7Y31_04270</name>
</gene>
<accession>A0A7T0KGZ1</accession>
<evidence type="ECO:0000313" key="3">
    <source>
        <dbReference type="Proteomes" id="UP000594681"/>
    </source>
</evidence>
<dbReference type="Gene3D" id="3.40.50.10320">
    <property type="entry name" value="LmbE-like"/>
    <property type="match status" value="1"/>
</dbReference>
<dbReference type="EMBL" id="CP064954">
    <property type="protein sequence ID" value="QPK79915.1"/>
    <property type="molecule type" value="Genomic_DNA"/>
</dbReference>
<dbReference type="RefSeq" id="WP_165007593.1">
    <property type="nucleotide sequence ID" value="NZ_CP064954.1"/>
</dbReference>
<evidence type="ECO:0000256" key="1">
    <source>
        <dbReference type="ARBA" id="ARBA00022833"/>
    </source>
</evidence>
<dbReference type="InterPro" id="IPR003737">
    <property type="entry name" value="GlcNAc_PI_deacetylase-related"/>
</dbReference>
<name>A0A7T0KGZ1_9CORY</name>
<dbReference type="InterPro" id="IPR024078">
    <property type="entry name" value="LmbE-like_dom_sf"/>
</dbReference>
<dbReference type="PANTHER" id="PTHR12993:SF26">
    <property type="entry name" value="1D-MYO-INOSITOL 2-ACETAMIDO-2-DEOXY-ALPHA-D-GLUCOPYRANOSIDE DEACETYLASE"/>
    <property type="match status" value="1"/>
</dbReference>
<keyword evidence="3" id="KW-1185">Reference proteome</keyword>
<dbReference type="Proteomes" id="UP000594681">
    <property type="component" value="Chromosome"/>
</dbReference>
<dbReference type="PANTHER" id="PTHR12993">
    <property type="entry name" value="N-ACETYLGLUCOSAMINYL-PHOSPHATIDYLINOSITOL DE-N-ACETYLASE-RELATED"/>
    <property type="match status" value="1"/>
</dbReference>
<keyword evidence="1" id="KW-0862">Zinc</keyword>
<evidence type="ECO:0000313" key="2">
    <source>
        <dbReference type="EMBL" id="QPK79915.1"/>
    </source>
</evidence>
<dbReference type="GO" id="GO:0016811">
    <property type="term" value="F:hydrolase activity, acting on carbon-nitrogen (but not peptide) bonds, in linear amides"/>
    <property type="evidence" value="ECO:0007669"/>
    <property type="project" value="TreeGrafter"/>
</dbReference>
<protein>
    <submittedName>
        <fullName evidence="2">PIG-L family deacetylase</fullName>
    </submittedName>
</protein>
<proteinExistence type="predicted"/>